<reference evidence="2" key="1">
    <citation type="journal article" date="2022" name="Int. J. Syst. Evol. Microbiol.">
        <title>Granulimonas faecalis gen. nov., sp. nov., and Leptogranulimonas caecicola gen. nov., sp. nov., novel lactate-producing Atopobiaceae bacteria isolated from mouse intestines, and an emended description of the family Atopobiaceae.</title>
        <authorList>
            <person name="Morinaga K."/>
            <person name="Kusada H."/>
            <person name="Sakamoto S."/>
            <person name="Murakami T."/>
            <person name="Toyoda A."/>
            <person name="Mori H."/>
            <person name="Meng X.Y."/>
            <person name="Takashino M."/>
            <person name="Murotomi K."/>
            <person name="Tamaki H."/>
        </authorList>
    </citation>
    <scope>NUCLEOTIDE SEQUENCE</scope>
    <source>
        <strain evidence="2">OPF53</strain>
    </source>
</reference>
<evidence type="ECO:0000313" key="2">
    <source>
        <dbReference type="EMBL" id="GJM55615.1"/>
    </source>
</evidence>
<evidence type="ECO:0000256" key="1">
    <source>
        <dbReference type="SAM" id="MobiDB-lite"/>
    </source>
</evidence>
<evidence type="ECO:0000313" key="3">
    <source>
        <dbReference type="Proteomes" id="UP001055025"/>
    </source>
</evidence>
<name>A0AAV5B4A7_9ACTN</name>
<feature type="compositionally biased region" description="Low complexity" evidence="1">
    <location>
        <begin position="169"/>
        <end position="185"/>
    </location>
</feature>
<feature type="region of interest" description="Disordered" evidence="1">
    <location>
        <begin position="341"/>
        <end position="369"/>
    </location>
</feature>
<protein>
    <submittedName>
        <fullName evidence="2">Uncharacterized protein</fullName>
    </submittedName>
</protein>
<feature type="region of interest" description="Disordered" evidence="1">
    <location>
        <begin position="169"/>
        <end position="192"/>
    </location>
</feature>
<comment type="caution">
    <text evidence="2">The sequence shown here is derived from an EMBL/GenBank/DDBJ whole genome shotgun (WGS) entry which is preliminary data.</text>
</comment>
<gene>
    <name evidence="2" type="ORF">ATOP_12700</name>
</gene>
<dbReference type="Proteomes" id="UP001055025">
    <property type="component" value="Unassembled WGS sequence"/>
</dbReference>
<dbReference type="AlphaFoldDB" id="A0AAV5B4A7"/>
<feature type="region of interest" description="Disordered" evidence="1">
    <location>
        <begin position="118"/>
        <end position="156"/>
    </location>
</feature>
<organism evidence="2 3">
    <name type="scientific">Granulimonas faecalis</name>
    <dbReference type="NCBI Taxonomy" id="2894155"/>
    <lineage>
        <taxon>Bacteria</taxon>
        <taxon>Bacillati</taxon>
        <taxon>Actinomycetota</taxon>
        <taxon>Coriobacteriia</taxon>
        <taxon>Coriobacteriales</taxon>
        <taxon>Kribbibacteriaceae</taxon>
        <taxon>Granulimonas</taxon>
    </lineage>
</organism>
<proteinExistence type="predicted"/>
<keyword evidence="3" id="KW-1185">Reference proteome</keyword>
<sequence>MVKDHGSRAVFAGLATSTTLWSVPSLAQASPLDGASPMLACTGAAVLGFAAGAAVAAVLARRAVAGERSELLARISALEEAVQETRLTGTVTGRHVATGEPRYRLRRTDAATAVEEAPLAAPAPVAQASEPAPAAEASAPVEASEAGTDAAPRPKGRHFKGSIAAARAAAPASEPVQAAPAAKPATPSPVAPDPAAPLADRLPAFGVPDEERPFSAPTLGDAGLHTAAPVEDYESVAAQYAQRKSFKNRMMALSKGVGRVLAERLGGDIMDDLPMIQRADGTVADVGTSWWEAAAAMNDLEISRDLSNELASIRETVDDVAAAVDASVSFEVPFSASDVPGCPAQTLDREEPAATATAEGSAAPVATTPVPASAALEADSTDCMDLQGRSDGWEQALDALDQRFDDNLVSGKAESTPAGVRCEVEPVAEFSRFQDFVGGDDTLDEPDGLEPDTQFLTFRAPAGHPEVTDTASYVNYLVAHEMGENRSRTARRAVKHALKVIPGGTSADLKVV</sequence>
<dbReference type="EMBL" id="BQKC01000001">
    <property type="protein sequence ID" value="GJM55615.1"/>
    <property type="molecule type" value="Genomic_DNA"/>
</dbReference>
<feature type="compositionally biased region" description="Low complexity" evidence="1">
    <location>
        <begin position="118"/>
        <end position="146"/>
    </location>
</feature>
<feature type="compositionally biased region" description="Low complexity" evidence="1">
    <location>
        <begin position="353"/>
        <end position="369"/>
    </location>
</feature>
<accession>A0AAV5B4A7</accession>